<evidence type="ECO:0000313" key="1">
    <source>
        <dbReference type="EMBL" id="CAG8530250.1"/>
    </source>
</evidence>
<comment type="caution">
    <text evidence="1">The sequence shown here is derived from an EMBL/GenBank/DDBJ whole genome shotgun (WGS) entry which is preliminary data.</text>
</comment>
<keyword evidence="2" id="KW-1185">Reference proteome</keyword>
<dbReference type="Proteomes" id="UP000789901">
    <property type="component" value="Unassembled WGS sequence"/>
</dbReference>
<name>A0ABM8W5G8_GIGMA</name>
<evidence type="ECO:0000313" key="2">
    <source>
        <dbReference type="Proteomes" id="UP000789901"/>
    </source>
</evidence>
<accession>A0ABM8W5G8</accession>
<organism evidence="1 2">
    <name type="scientific">Gigaspora margarita</name>
    <dbReference type="NCBI Taxonomy" id="4874"/>
    <lineage>
        <taxon>Eukaryota</taxon>
        <taxon>Fungi</taxon>
        <taxon>Fungi incertae sedis</taxon>
        <taxon>Mucoromycota</taxon>
        <taxon>Glomeromycotina</taxon>
        <taxon>Glomeromycetes</taxon>
        <taxon>Diversisporales</taxon>
        <taxon>Gigasporaceae</taxon>
        <taxon>Gigaspora</taxon>
    </lineage>
</organism>
<reference evidence="1 2" key="1">
    <citation type="submission" date="2021-06" db="EMBL/GenBank/DDBJ databases">
        <authorList>
            <person name="Kallberg Y."/>
            <person name="Tangrot J."/>
            <person name="Rosling A."/>
        </authorList>
    </citation>
    <scope>NUCLEOTIDE SEQUENCE [LARGE SCALE GENOMIC DNA]</scope>
    <source>
        <strain evidence="1 2">120-4 pot B 10/14</strain>
    </source>
</reference>
<dbReference type="EMBL" id="CAJVQB010001305">
    <property type="protein sequence ID" value="CAG8530250.1"/>
    <property type="molecule type" value="Genomic_DNA"/>
</dbReference>
<gene>
    <name evidence="1" type="ORF">GMARGA_LOCUS3585</name>
</gene>
<sequence length="213" mass="24834">MSNAAHEIQVENINIASTIDNKSYIYTSFYANVTNDLSGQTLDYTAEVDTSKYLKNYRIRSVIVKISPTLDEADSKNAEFIPLDPRRLFIKKANGIKVIESGSSFDCWEHRIKMGNNNGELHLLGKHQSKWLTKQMDGFSITITQVLRSTKFRNKFGKPKELFHTLRMTFNDFEEFNNKFQNFVTNTKSRRLDLNNSESMDYNWFKINSQFNK</sequence>
<proteinExistence type="predicted"/>
<protein>
    <submittedName>
        <fullName evidence="1">44329_t:CDS:1</fullName>
    </submittedName>
</protein>